<organism evidence="1 2">
    <name type="scientific">Methanohalarchaeum thermophilum</name>
    <dbReference type="NCBI Taxonomy" id="1903181"/>
    <lineage>
        <taxon>Archaea</taxon>
        <taxon>Methanobacteriati</taxon>
        <taxon>Methanobacteriota</taxon>
        <taxon>Methanonatronarchaeia</taxon>
        <taxon>Methanonatronarchaeales</taxon>
        <taxon>Methanonatronarchaeaceae</taxon>
        <taxon>Candidatus Methanohalarchaeum</taxon>
    </lineage>
</organism>
<sequence>MPRIRSKLDLNKVPHPSTLCRAFNKLSMKKWRNLLRLSVKKLDISGVAGIDASGFDRSHASRYYTQRSEMKLSSLKTTLLVDANGAIVDLHVTTTRKI</sequence>
<protein>
    <submittedName>
        <fullName evidence="1">Transposase IS5 family</fullName>
    </submittedName>
</protein>
<proteinExistence type="predicted"/>
<evidence type="ECO:0000313" key="1">
    <source>
        <dbReference type="EMBL" id="OKY78535.1"/>
    </source>
</evidence>
<gene>
    <name evidence="1" type="ORF">BTN85_1031</name>
</gene>
<name>A0A1Q6DVZ1_METT1</name>
<evidence type="ECO:0000313" key="2">
    <source>
        <dbReference type="Proteomes" id="UP000185744"/>
    </source>
</evidence>
<keyword evidence="2" id="KW-1185">Reference proteome</keyword>
<accession>A0A1Q6DVZ1</accession>
<dbReference type="InParanoid" id="A0A1Q6DVZ1"/>
<dbReference type="AlphaFoldDB" id="A0A1Q6DVZ1"/>
<comment type="caution">
    <text evidence="1">The sequence shown here is derived from an EMBL/GenBank/DDBJ whole genome shotgun (WGS) entry which is preliminary data.</text>
</comment>
<reference evidence="1" key="1">
    <citation type="submission" date="2016-12" db="EMBL/GenBank/DDBJ databases">
        <title>Discovery of methanogenic haloarchaea.</title>
        <authorList>
            <person name="Sorokin D.Y."/>
            <person name="Makarova K.S."/>
            <person name="Abbas B."/>
            <person name="Ferrer M."/>
            <person name="Golyshin P.N."/>
        </authorList>
    </citation>
    <scope>NUCLEOTIDE SEQUENCE [LARGE SCALE GENOMIC DNA]</scope>
    <source>
        <strain evidence="1">HMET1</strain>
    </source>
</reference>
<dbReference type="EMBL" id="MSDW01000001">
    <property type="protein sequence ID" value="OKY78535.1"/>
    <property type="molecule type" value="Genomic_DNA"/>
</dbReference>
<dbReference type="Proteomes" id="UP000185744">
    <property type="component" value="Unassembled WGS sequence"/>
</dbReference>